<dbReference type="AlphaFoldDB" id="A0A0W0EU14"/>
<sequence length="115" mass="13005">MCCKVEMAKGVRRNEDIVRSRRCHHDVRRPRGALEGLRRRRAGATLPSHQLFHLYHHDGGSDFEQGCLTGRITGGRMKMREGEMLRFRKADPFPSSPALTISIIAAEILEKHAAS</sequence>
<evidence type="ECO:0000313" key="2">
    <source>
        <dbReference type="Proteomes" id="UP000054988"/>
    </source>
</evidence>
<dbReference type="EMBL" id="LATX01002532">
    <property type="protein sequence ID" value="KTB27559.1"/>
    <property type="molecule type" value="Genomic_DNA"/>
</dbReference>
<comment type="caution">
    <text evidence="1">The sequence shown here is derived from an EMBL/GenBank/DDBJ whole genome shotgun (WGS) entry which is preliminary data.</text>
</comment>
<organism evidence="1 2">
    <name type="scientific">Moniliophthora roreri</name>
    <name type="common">Frosty pod rot fungus</name>
    <name type="synonym">Monilia roreri</name>
    <dbReference type="NCBI Taxonomy" id="221103"/>
    <lineage>
        <taxon>Eukaryota</taxon>
        <taxon>Fungi</taxon>
        <taxon>Dikarya</taxon>
        <taxon>Basidiomycota</taxon>
        <taxon>Agaricomycotina</taxon>
        <taxon>Agaricomycetes</taxon>
        <taxon>Agaricomycetidae</taxon>
        <taxon>Agaricales</taxon>
        <taxon>Marasmiineae</taxon>
        <taxon>Marasmiaceae</taxon>
        <taxon>Moniliophthora</taxon>
    </lineage>
</organism>
<gene>
    <name evidence="1" type="ORF">WG66_19850</name>
</gene>
<name>A0A0W0EU14_MONRR</name>
<evidence type="ECO:0000313" key="1">
    <source>
        <dbReference type="EMBL" id="KTB27559.1"/>
    </source>
</evidence>
<proteinExistence type="predicted"/>
<reference evidence="1 2" key="1">
    <citation type="submission" date="2015-12" db="EMBL/GenBank/DDBJ databases">
        <title>Draft genome sequence of Moniliophthora roreri, the causal agent of frosty pod rot of cacao.</title>
        <authorList>
            <person name="Aime M.C."/>
            <person name="Diaz-Valderrama J.R."/>
            <person name="Kijpornyongpan T."/>
            <person name="Phillips-Mora W."/>
        </authorList>
    </citation>
    <scope>NUCLEOTIDE SEQUENCE [LARGE SCALE GENOMIC DNA]</scope>
    <source>
        <strain evidence="1 2">MCA 2952</strain>
    </source>
</reference>
<protein>
    <submittedName>
        <fullName evidence="1">Uncharacterized protein</fullName>
    </submittedName>
</protein>
<accession>A0A0W0EU14</accession>
<dbReference type="Proteomes" id="UP000054988">
    <property type="component" value="Unassembled WGS sequence"/>
</dbReference>